<dbReference type="Pfam" id="PF17934">
    <property type="entry name" value="TetR_C_26"/>
    <property type="match status" value="1"/>
</dbReference>
<evidence type="ECO:0000313" key="5">
    <source>
        <dbReference type="Proteomes" id="UP000197058"/>
    </source>
</evidence>
<dbReference type="Pfam" id="PF00440">
    <property type="entry name" value="TetR_N"/>
    <property type="match status" value="1"/>
</dbReference>
<dbReference type="InterPro" id="IPR041603">
    <property type="entry name" value="YvdT_C"/>
</dbReference>
<dbReference type="PANTHER" id="PTHR43479">
    <property type="entry name" value="ACREF/ENVCD OPERON REPRESSOR-RELATED"/>
    <property type="match status" value="1"/>
</dbReference>
<dbReference type="InterPro" id="IPR050624">
    <property type="entry name" value="HTH-type_Tx_Regulator"/>
</dbReference>
<name>A0AAI8DKW4_MAMSC</name>
<evidence type="ECO:0000313" key="4">
    <source>
        <dbReference type="EMBL" id="ASE35711.2"/>
    </source>
</evidence>
<dbReference type="PANTHER" id="PTHR43479:SF11">
    <property type="entry name" value="ACREF_ENVCD OPERON REPRESSOR-RELATED"/>
    <property type="match status" value="1"/>
</dbReference>
<dbReference type="SUPFAM" id="SSF46689">
    <property type="entry name" value="Homeodomain-like"/>
    <property type="match status" value="1"/>
</dbReference>
<dbReference type="GO" id="GO:0003677">
    <property type="term" value="F:DNA binding"/>
    <property type="evidence" value="ECO:0007669"/>
    <property type="project" value="UniProtKB-UniRule"/>
</dbReference>
<dbReference type="InterPro" id="IPR009057">
    <property type="entry name" value="Homeodomain-like_sf"/>
</dbReference>
<accession>A0AAI8DKW4</accession>
<geneLocation type="plasmid" evidence="4 5">
    <name>unnamed1</name>
</geneLocation>
<gene>
    <name evidence="4" type="ORF">CEP64_13920</name>
</gene>
<dbReference type="KEGG" id="sscu:CEP64_13920"/>
<dbReference type="Gene3D" id="1.10.357.10">
    <property type="entry name" value="Tetracycline Repressor, domain 2"/>
    <property type="match status" value="1"/>
</dbReference>
<dbReference type="AlphaFoldDB" id="A0AAI8DKW4"/>
<sequence>MIINLEKIGGFILYTKDKLVKSAQHLLITKGFHKMNVSDIVDDAGFGKGTFYTYFDSKLDLVSYFASVILDEMVNELNEIPYNKDKSKTINNIIEVIFNYNKKNKDIIESLYHSFIGSGNLNEWESIYSKFYDRVEELLFSKKDTSTNLKAQIIVGTIEHAAEQSYIFIKENSVDVEKRKKLVGEMLTDIIRCA</sequence>
<protein>
    <recommendedName>
        <fullName evidence="3">HTH tetR-type domain-containing protein</fullName>
    </recommendedName>
</protein>
<dbReference type="EMBL" id="CP022047">
    <property type="protein sequence ID" value="ASE35711.2"/>
    <property type="molecule type" value="Genomic_DNA"/>
</dbReference>
<dbReference type="Proteomes" id="UP000197058">
    <property type="component" value="Plasmid unnamed1"/>
</dbReference>
<feature type="DNA-binding region" description="H-T-H motif" evidence="2">
    <location>
        <begin position="36"/>
        <end position="55"/>
    </location>
</feature>
<feature type="domain" description="HTH tetR-type" evidence="3">
    <location>
        <begin position="13"/>
        <end position="73"/>
    </location>
</feature>
<organism evidence="4 5">
    <name type="scientific">Mammaliicoccus sciuri</name>
    <name type="common">Staphylococcus sciuri</name>
    <dbReference type="NCBI Taxonomy" id="1296"/>
    <lineage>
        <taxon>Bacteria</taxon>
        <taxon>Bacillati</taxon>
        <taxon>Bacillota</taxon>
        <taxon>Bacilli</taxon>
        <taxon>Bacillales</taxon>
        <taxon>Staphylococcaceae</taxon>
        <taxon>Mammaliicoccus</taxon>
    </lineage>
</organism>
<evidence type="ECO:0000259" key="3">
    <source>
        <dbReference type="PROSITE" id="PS50977"/>
    </source>
</evidence>
<proteinExistence type="predicted"/>
<evidence type="ECO:0000256" key="1">
    <source>
        <dbReference type="ARBA" id="ARBA00023125"/>
    </source>
</evidence>
<dbReference type="InterPro" id="IPR001647">
    <property type="entry name" value="HTH_TetR"/>
</dbReference>
<evidence type="ECO:0000256" key="2">
    <source>
        <dbReference type="PROSITE-ProRule" id="PRU00335"/>
    </source>
</evidence>
<dbReference type="PRINTS" id="PR00455">
    <property type="entry name" value="HTHTETR"/>
</dbReference>
<keyword evidence="4" id="KW-0614">Plasmid</keyword>
<keyword evidence="1 2" id="KW-0238">DNA-binding</keyword>
<reference evidence="5" key="1">
    <citation type="submission" date="2017-06" db="EMBL/GenBank/DDBJ databases">
        <title>FDA dAtabase for Regulatory Grade micrObial Sequences (FDA-ARGOS): Supporting development and validation of Infectious Disease Dx tests.</title>
        <authorList>
            <person name="Goldberg B."/>
            <person name="Campos J."/>
            <person name="Tallon L."/>
            <person name="Sadzewicz L."/>
            <person name="Sengamalay N."/>
            <person name="Ott S."/>
            <person name="Godinez A."/>
            <person name="Nagaraj S."/>
            <person name="Vavikolanu K."/>
            <person name="Nadendla S."/>
            <person name="George J."/>
            <person name="Geyer C."/>
            <person name="Sichtig H."/>
        </authorList>
    </citation>
    <scope>NUCLEOTIDE SEQUENCE [LARGE SCALE GENOMIC DNA]</scope>
    <source>
        <strain evidence="5">FDAARGOS_285</strain>
        <plasmid evidence="5">unnamed1</plasmid>
    </source>
</reference>
<dbReference type="PROSITE" id="PS50977">
    <property type="entry name" value="HTH_TETR_2"/>
    <property type="match status" value="1"/>
</dbReference>